<evidence type="ECO:0000256" key="8">
    <source>
        <dbReference type="ARBA" id="ARBA00022840"/>
    </source>
</evidence>
<keyword evidence="5 14" id="KW-0227">DNA damage</keyword>
<evidence type="ECO:0000256" key="5">
    <source>
        <dbReference type="ARBA" id="ARBA00022763"/>
    </source>
</evidence>
<comment type="caution">
    <text evidence="20">The sequence shown here is derived from an EMBL/GenBank/DDBJ whole genome shotgun (WGS) entry which is preliminary data.</text>
</comment>
<dbReference type="Proteomes" id="UP000014978">
    <property type="component" value="Unassembled WGS sequence"/>
</dbReference>
<keyword evidence="15" id="KW-0175">Coiled coil</keyword>
<dbReference type="EC" id="3.6.4.-" evidence="14"/>
<comment type="catalytic activity">
    <reaction evidence="14">
        <text>ATP + H2O = ADP + phosphate + H(+)</text>
        <dbReference type="Rhea" id="RHEA:13065"/>
        <dbReference type="ChEBI" id="CHEBI:15377"/>
        <dbReference type="ChEBI" id="CHEBI:15378"/>
        <dbReference type="ChEBI" id="CHEBI:30616"/>
        <dbReference type="ChEBI" id="CHEBI:43474"/>
        <dbReference type="ChEBI" id="CHEBI:456216"/>
    </reaction>
</comment>
<dbReference type="Pfam" id="PF00176">
    <property type="entry name" value="SNF2-rel_dom"/>
    <property type="match status" value="1"/>
</dbReference>
<sequence>MHNHIHNGIDTSDINKSKEGNNNGTGDNNMNVKDSIKNNNYIDNKNNNHRIEDNKVDNDLNSKINKKIKKNINKISDTQSKECNKLNMIQKSSDTNKYENSINKMEINKNDNQDISMEYNPDNSKRQKISKRVKKNKIAKDMNSSFDDLNFNKEKLNSGMCLDDKDISNMEYKANFDCLLSYGELIYGDIKLPKNDDNIMNCSRDELMIYNRVKNIIKDIQMGYNEKKVEVKNDNKIEEVVVMAESYDMVYKNIMVKQLARNFRLLRTCASGIKGFCKKVGSLCARELRRGYSRTSKTNPYLKGRKIGKELNMLRKKIQRSGEQEIINNKKVEKMKYEKKRKEQDEKEVERQKRKLNFLINQTEIFSHFMKNKDKLKKEGIKIEDGIETEGTDILPKDVAYQAALKQIEHTSHFESHTTKPVSNKKYFDCQLMEHQEQGLKWLISLYNQGINGILADDMGLGKTVQTIAFLCHLIEKENIDDPFLIVTPASTIGNWHNEFKKFTKKDSLKIIEYYGSLNERKLMRKKYLSKYTDINVVITSYQIVVADEKPLQKHKWQYMILDEAQAIKSSSSIRWKVLLRMNCRNRLLLTGTPIQNNMQELWSLLHFIMPTLFDSHEEFSEWFSKDIEKGSNKINQEQLNKLHNILKPFMLRREKKDINLNVKKIEKDIIVDMSSRQQKLYQRIEKEAKININDINENYYINDDYNYEIDNANKEDNIIDTEIQFKPEVKQNLDNINTAQLHNTLMQLRKVCNHPDLFQRLEIDTPYNFTKMTSYQEGIRKQLLNKIDYSINDKIIINRLTDNHINYNISNNINNNKNNSVCDKYNYYYNFNKHKGKEYNIKKNENDTNIIINKDTNMKNNNDTITYNRNINFISNINQNLNNNYNNYKNFIIKKDKSTINRIISASATLNNYMKPTLQFIPKVLHTNTLPINYFIIPRLDRFISDSGKLTILDKLLPHLVSENHKILIYFQMTRMIDLVEDYLIRRKHQYLRLDGGVRVSARKDLVKQFQSNDDIKIFLLSTRAGGVGINLTAADTVIFYDSDWNPTVDQQAMDRAHRLGQKKDVTVYRLICRNTVEEKVIESAQKKGEIQRMVIEGGEFKHDM</sequence>
<comment type="similarity">
    <text evidence="2">Belongs to the SNF2/RAD54 helicase family. SWR1 subfamily.</text>
</comment>
<comment type="subunit">
    <text evidence="14">Component of the INO80 chromatin-remodeling complex.</text>
</comment>
<evidence type="ECO:0000256" key="10">
    <source>
        <dbReference type="ARBA" id="ARBA00023125"/>
    </source>
</evidence>
<dbReference type="AlphaFoldDB" id="S7XVP4"/>
<dbReference type="EMBL" id="ATCN01000059">
    <property type="protein sequence ID" value="EPR79968.1"/>
    <property type="molecule type" value="Genomic_DNA"/>
</dbReference>
<comment type="subcellular location">
    <subcellularLocation>
        <location evidence="1 14">Nucleus</location>
    </subcellularLocation>
</comment>
<keyword evidence="7 20" id="KW-0347">Helicase</keyword>
<keyword evidence="9" id="KW-0156">Chromatin regulator</keyword>
<feature type="compositionally biased region" description="Low complexity" evidence="16">
    <location>
        <begin position="20"/>
        <end position="45"/>
    </location>
</feature>
<dbReference type="GO" id="GO:0006366">
    <property type="term" value="P:transcription by RNA polymerase II"/>
    <property type="evidence" value="ECO:0007669"/>
    <property type="project" value="EnsemblFungi"/>
</dbReference>
<evidence type="ECO:0000256" key="4">
    <source>
        <dbReference type="ARBA" id="ARBA00022741"/>
    </source>
</evidence>
<gene>
    <name evidence="20" type="ORF">SLOPH_1895</name>
</gene>
<evidence type="ECO:0000256" key="13">
    <source>
        <dbReference type="ARBA" id="ARBA00023242"/>
    </source>
</evidence>
<evidence type="ECO:0000313" key="20">
    <source>
        <dbReference type="EMBL" id="EPR79968.1"/>
    </source>
</evidence>
<dbReference type="GO" id="GO:0045944">
    <property type="term" value="P:positive regulation of transcription by RNA polymerase II"/>
    <property type="evidence" value="ECO:0007669"/>
    <property type="project" value="EnsemblFungi"/>
</dbReference>
<dbReference type="STRING" id="1358809.S7XVP4"/>
<feature type="region of interest" description="Disordered" evidence="16">
    <location>
        <begin position="1"/>
        <end position="58"/>
    </location>
</feature>
<dbReference type="Gene3D" id="3.40.50.300">
    <property type="entry name" value="P-loop containing nucleotide triphosphate hydrolases"/>
    <property type="match status" value="2"/>
</dbReference>
<evidence type="ECO:0000313" key="21">
    <source>
        <dbReference type="Proteomes" id="UP000014978"/>
    </source>
</evidence>
<dbReference type="OrthoDB" id="372624at2759"/>
<feature type="domain" description="Helicase C-terminal" evidence="18">
    <location>
        <begin position="953"/>
        <end position="1106"/>
    </location>
</feature>
<keyword evidence="13" id="KW-0539">Nucleus</keyword>
<protein>
    <recommendedName>
        <fullName evidence="3 14">Chromatin-remodeling ATPase INO80</fullName>
        <ecNumber evidence="14">3.6.4.-</ecNumber>
    </recommendedName>
</protein>
<evidence type="ECO:0000256" key="11">
    <source>
        <dbReference type="ARBA" id="ARBA00023159"/>
    </source>
</evidence>
<dbReference type="OMA" id="LMYFQMT"/>
<keyword evidence="21" id="KW-1185">Reference proteome</keyword>
<evidence type="ECO:0000259" key="18">
    <source>
        <dbReference type="PROSITE" id="PS51194"/>
    </source>
</evidence>
<dbReference type="PANTHER" id="PTHR45685">
    <property type="entry name" value="HELICASE SRCAP-RELATED"/>
    <property type="match status" value="1"/>
</dbReference>
<dbReference type="GO" id="GO:0031011">
    <property type="term" value="C:Ino80 complex"/>
    <property type="evidence" value="ECO:0007669"/>
    <property type="project" value="UniProtKB-UniRule"/>
</dbReference>
<dbReference type="GO" id="GO:0000775">
    <property type="term" value="C:chromosome, centromeric region"/>
    <property type="evidence" value="ECO:0007669"/>
    <property type="project" value="EnsemblFungi"/>
</dbReference>
<reference evidence="21" key="1">
    <citation type="journal article" date="2013" name="PLoS Genet.">
        <title>The genome of Spraguea lophii and the basis of host-microsporidian interactions.</title>
        <authorList>
            <person name="Campbell S.E."/>
            <person name="Williams T.A."/>
            <person name="Yousuf A."/>
            <person name="Soanes D.M."/>
            <person name="Paszkiewicz K.H."/>
            <person name="Williams B.A.P."/>
        </authorList>
    </citation>
    <scope>NUCLEOTIDE SEQUENCE [LARGE SCALE GENOMIC DNA]</scope>
    <source>
        <strain evidence="21">42_110</strain>
    </source>
</reference>
<evidence type="ECO:0000259" key="19">
    <source>
        <dbReference type="PROSITE" id="PS51413"/>
    </source>
</evidence>
<dbReference type="CDD" id="cd18793">
    <property type="entry name" value="SF2_C_SNF"/>
    <property type="match status" value="1"/>
</dbReference>
<dbReference type="SMART" id="SM00490">
    <property type="entry name" value="HELICc"/>
    <property type="match status" value="1"/>
</dbReference>
<dbReference type="GO" id="GO:0016887">
    <property type="term" value="F:ATP hydrolysis activity"/>
    <property type="evidence" value="ECO:0007669"/>
    <property type="project" value="EnsemblFungi"/>
</dbReference>
<dbReference type="SMART" id="SM00487">
    <property type="entry name" value="DEXDc"/>
    <property type="match status" value="1"/>
</dbReference>
<dbReference type="GO" id="GO:0004386">
    <property type="term" value="F:helicase activity"/>
    <property type="evidence" value="ECO:0007669"/>
    <property type="project" value="UniProtKB-KW"/>
</dbReference>
<feature type="compositionally biased region" description="Basic and acidic residues" evidence="16">
    <location>
        <begin position="49"/>
        <end position="58"/>
    </location>
</feature>
<dbReference type="InterPro" id="IPR014001">
    <property type="entry name" value="Helicase_ATP-bd"/>
</dbReference>
<dbReference type="GO" id="GO:0006281">
    <property type="term" value="P:DNA repair"/>
    <property type="evidence" value="ECO:0007669"/>
    <property type="project" value="UniProtKB-UniRule"/>
</dbReference>
<name>S7XVP4_SPRLO</name>
<keyword evidence="4" id="KW-0547">Nucleotide-binding</keyword>
<proteinExistence type="inferred from homology"/>
<dbReference type="PROSITE" id="PS51192">
    <property type="entry name" value="HELICASE_ATP_BIND_1"/>
    <property type="match status" value="1"/>
</dbReference>
<keyword evidence="11" id="KW-0010">Activator</keyword>
<dbReference type="PROSITE" id="PS51194">
    <property type="entry name" value="HELICASE_CTER"/>
    <property type="match status" value="1"/>
</dbReference>
<dbReference type="GO" id="GO:0031509">
    <property type="term" value="P:subtelomeric heterochromatin formation"/>
    <property type="evidence" value="ECO:0007669"/>
    <property type="project" value="EnsemblFungi"/>
</dbReference>
<comment type="function">
    <text evidence="14">ATPase component of the INO80 complex which remodels chromatin by shifting nucleosomes and is involved in DNA repair.</text>
</comment>
<evidence type="ECO:0000256" key="16">
    <source>
        <dbReference type="SAM" id="MobiDB-lite"/>
    </source>
</evidence>
<dbReference type="Pfam" id="PF00271">
    <property type="entry name" value="Helicase_C"/>
    <property type="match status" value="1"/>
</dbReference>
<dbReference type="PANTHER" id="PTHR45685:SF2">
    <property type="entry name" value="CHROMATIN-REMODELING ATPASE INO80"/>
    <property type="match status" value="1"/>
</dbReference>
<dbReference type="GO" id="GO:0005524">
    <property type="term" value="F:ATP binding"/>
    <property type="evidence" value="ECO:0007669"/>
    <property type="project" value="UniProtKB-UniRule"/>
</dbReference>
<dbReference type="Pfam" id="PF13892">
    <property type="entry name" value="DBINO"/>
    <property type="match status" value="1"/>
</dbReference>
<feature type="domain" description="DBINO" evidence="19">
    <location>
        <begin position="250"/>
        <end position="376"/>
    </location>
</feature>
<evidence type="ECO:0000256" key="14">
    <source>
        <dbReference type="RuleBase" id="RU368001"/>
    </source>
</evidence>
<dbReference type="InterPro" id="IPR038718">
    <property type="entry name" value="SNF2-like_sf"/>
</dbReference>
<dbReference type="InterPro" id="IPR050520">
    <property type="entry name" value="INO80/SWR1_helicase"/>
</dbReference>
<dbReference type="GO" id="GO:0003677">
    <property type="term" value="F:DNA binding"/>
    <property type="evidence" value="ECO:0007669"/>
    <property type="project" value="UniProtKB-UniRule"/>
</dbReference>
<evidence type="ECO:0000256" key="7">
    <source>
        <dbReference type="ARBA" id="ARBA00022806"/>
    </source>
</evidence>
<evidence type="ECO:0000256" key="1">
    <source>
        <dbReference type="ARBA" id="ARBA00004123"/>
    </source>
</evidence>
<keyword evidence="12 14" id="KW-0234">DNA repair</keyword>
<dbReference type="FunFam" id="3.40.50.10810:FF:000005">
    <property type="entry name" value="Photoperiod-independent early flowering 1"/>
    <property type="match status" value="1"/>
</dbReference>
<dbReference type="InParanoid" id="S7XVP4"/>
<dbReference type="InterPro" id="IPR020838">
    <property type="entry name" value="DBINO"/>
</dbReference>
<feature type="coiled-coil region" evidence="15">
    <location>
        <begin position="327"/>
        <end position="362"/>
    </location>
</feature>
<evidence type="ECO:0000256" key="2">
    <source>
        <dbReference type="ARBA" id="ARBA00009220"/>
    </source>
</evidence>
<evidence type="ECO:0000259" key="17">
    <source>
        <dbReference type="PROSITE" id="PS51192"/>
    </source>
</evidence>
<dbReference type="Gene3D" id="3.40.50.10810">
    <property type="entry name" value="Tandem AAA-ATPase domain"/>
    <property type="match status" value="1"/>
</dbReference>
<evidence type="ECO:0000256" key="3">
    <source>
        <dbReference type="ARBA" id="ARBA00019805"/>
    </source>
</evidence>
<comment type="domain">
    <text evidence="14">The DBINO region is involved in binding to DNA.</text>
</comment>
<keyword evidence="8 14" id="KW-0067">ATP-binding</keyword>
<dbReference type="InterPro" id="IPR001650">
    <property type="entry name" value="Helicase_C-like"/>
</dbReference>
<evidence type="ECO:0000256" key="9">
    <source>
        <dbReference type="ARBA" id="ARBA00022853"/>
    </source>
</evidence>
<dbReference type="VEuPathDB" id="MicrosporidiaDB:SLOPH_1895"/>
<keyword evidence="10 14" id="KW-0238">DNA-binding</keyword>
<evidence type="ECO:0000256" key="6">
    <source>
        <dbReference type="ARBA" id="ARBA00022801"/>
    </source>
</evidence>
<dbReference type="GO" id="GO:0032006">
    <property type="term" value="P:regulation of TOR signaling"/>
    <property type="evidence" value="ECO:0007669"/>
    <property type="project" value="EnsemblFungi"/>
</dbReference>
<accession>S7XVP4</accession>
<dbReference type="GO" id="GO:0042393">
    <property type="term" value="F:histone binding"/>
    <property type="evidence" value="ECO:0007669"/>
    <property type="project" value="TreeGrafter"/>
</dbReference>
<dbReference type="GO" id="GO:0000781">
    <property type="term" value="C:chromosome, telomeric region"/>
    <property type="evidence" value="ECO:0007669"/>
    <property type="project" value="GOC"/>
</dbReference>
<dbReference type="InterPro" id="IPR000330">
    <property type="entry name" value="SNF2_N"/>
</dbReference>
<dbReference type="GO" id="GO:0000722">
    <property type="term" value="P:telomere maintenance via recombination"/>
    <property type="evidence" value="ECO:0007669"/>
    <property type="project" value="EnsemblFungi"/>
</dbReference>
<dbReference type="HOGENOM" id="CLU_000315_20_1_1"/>
<dbReference type="FunCoup" id="S7XVP4">
    <property type="interactions" value="274"/>
</dbReference>
<feature type="domain" description="Helicase ATP-binding" evidence="17">
    <location>
        <begin position="444"/>
        <end position="612"/>
    </location>
</feature>
<keyword evidence="6 14" id="KW-0378">Hydrolase</keyword>
<dbReference type="PROSITE" id="PS51413">
    <property type="entry name" value="DBINO"/>
    <property type="match status" value="1"/>
</dbReference>
<organism evidence="20 21">
    <name type="scientific">Spraguea lophii (strain 42_110)</name>
    <name type="common">Microsporidian parasite</name>
    <dbReference type="NCBI Taxonomy" id="1358809"/>
    <lineage>
        <taxon>Eukaryota</taxon>
        <taxon>Fungi</taxon>
        <taxon>Fungi incertae sedis</taxon>
        <taxon>Microsporidia</taxon>
        <taxon>Spragueidae</taxon>
        <taxon>Spraguea</taxon>
    </lineage>
</organism>
<dbReference type="InterPro" id="IPR027417">
    <property type="entry name" value="P-loop_NTPase"/>
</dbReference>
<evidence type="ECO:0000256" key="15">
    <source>
        <dbReference type="SAM" id="Coils"/>
    </source>
</evidence>
<evidence type="ECO:0000256" key="12">
    <source>
        <dbReference type="ARBA" id="ARBA00023204"/>
    </source>
</evidence>
<dbReference type="InterPro" id="IPR049730">
    <property type="entry name" value="SNF2/RAD54-like_C"/>
</dbReference>
<dbReference type="SUPFAM" id="SSF52540">
    <property type="entry name" value="P-loop containing nucleoside triphosphate hydrolases"/>
    <property type="match status" value="2"/>
</dbReference>